<keyword evidence="2" id="KW-0378">Hydrolase</keyword>
<dbReference type="Gene3D" id="3.30.420.10">
    <property type="entry name" value="Ribonuclease H-like superfamily/Ribonuclease H"/>
    <property type="match status" value="1"/>
</dbReference>
<dbReference type="InterPro" id="IPR036397">
    <property type="entry name" value="RNaseH_sf"/>
</dbReference>
<dbReference type="SUPFAM" id="SSF53098">
    <property type="entry name" value="Ribonuclease H-like"/>
    <property type="match status" value="1"/>
</dbReference>
<evidence type="ECO:0000256" key="2">
    <source>
        <dbReference type="ARBA" id="ARBA00022801"/>
    </source>
</evidence>
<keyword evidence="1" id="KW-0540">Nuclease</keyword>
<evidence type="ECO:0000256" key="1">
    <source>
        <dbReference type="ARBA" id="ARBA00022722"/>
    </source>
</evidence>
<reference evidence="5" key="1">
    <citation type="journal article" date="2020" name="Nature">
        <title>Giant virus diversity and host interactions through global metagenomics.</title>
        <authorList>
            <person name="Schulz F."/>
            <person name="Roux S."/>
            <person name="Paez-Espino D."/>
            <person name="Jungbluth S."/>
            <person name="Walsh D.A."/>
            <person name="Denef V.J."/>
            <person name="McMahon K.D."/>
            <person name="Konstantinidis K.T."/>
            <person name="Eloe-Fadrosh E.A."/>
            <person name="Kyrpides N.C."/>
            <person name="Woyke T."/>
        </authorList>
    </citation>
    <scope>NUCLEOTIDE SEQUENCE</scope>
    <source>
        <strain evidence="5">GVMAG-S-1101165-79</strain>
    </source>
</reference>
<dbReference type="EMBL" id="MN740762">
    <property type="protein sequence ID" value="QHS81957.1"/>
    <property type="molecule type" value="Genomic_DNA"/>
</dbReference>
<dbReference type="CDD" id="cd06127">
    <property type="entry name" value="DEDDh"/>
    <property type="match status" value="1"/>
</dbReference>
<dbReference type="PANTHER" id="PTHR30231:SF4">
    <property type="entry name" value="PROTEIN NEN2"/>
    <property type="match status" value="1"/>
</dbReference>
<evidence type="ECO:0000259" key="4">
    <source>
        <dbReference type="SMART" id="SM00479"/>
    </source>
</evidence>
<keyword evidence="3" id="KW-0269">Exonuclease</keyword>
<proteinExistence type="predicted"/>
<evidence type="ECO:0000313" key="5">
    <source>
        <dbReference type="EMBL" id="QHS81957.1"/>
    </source>
</evidence>
<dbReference type="PANTHER" id="PTHR30231">
    <property type="entry name" value="DNA POLYMERASE III SUBUNIT EPSILON"/>
    <property type="match status" value="1"/>
</dbReference>
<dbReference type="InterPro" id="IPR013520">
    <property type="entry name" value="Ribonucl_H"/>
</dbReference>
<dbReference type="AlphaFoldDB" id="A0A6C0AQ41"/>
<evidence type="ECO:0000256" key="3">
    <source>
        <dbReference type="ARBA" id="ARBA00022839"/>
    </source>
</evidence>
<dbReference type="Pfam" id="PF00929">
    <property type="entry name" value="RNase_T"/>
    <property type="match status" value="1"/>
</dbReference>
<feature type="domain" description="Exonuclease" evidence="4">
    <location>
        <begin position="2"/>
        <end position="213"/>
    </location>
</feature>
<organism evidence="5">
    <name type="scientific">viral metagenome</name>
    <dbReference type="NCBI Taxonomy" id="1070528"/>
    <lineage>
        <taxon>unclassified sequences</taxon>
        <taxon>metagenomes</taxon>
        <taxon>organismal metagenomes</taxon>
    </lineage>
</organism>
<sequence length="230" mass="27032">MLVLIFDTETTGLSQTKTINQQTLGKWPHIVQFSYIIFDTELNEIVSSKDYIIKQKEGVVIPEETIKIHGISNEISQEKGENIEIVLKEFFYCLREVDMIVAHNISFDRDMIMVELLRIIYGRIYPKEHIDAYKSDLHFLQNLTNIYCTLQEGVELCDIKAIDKYGKEYVKWPKLSELHQKLFKTIPNNLHNSFIDILVTLRCFMKLKFDNDLVLTCPKFNNMTNELQLF</sequence>
<dbReference type="GO" id="GO:0008408">
    <property type="term" value="F:3'-5' exonuclease activity"/>
    <property type="evidence" value="ECO:0007669"/>
    <property type="project" value="TreeGrafter"/>
</dbReference>
<name>A0A6C0AQ41_9ZZZZ</name>
<protein>
    <recommendedName>
        <fullName evidence="4">Exonuclease domain-containing protein</fullName>
    </recommendedName>
</protein>
<accession>A0A6C0AQ41</accession>
<dbReference type="InterPro" id="IPR012337">
    <property type="entry name" value="RNaseH-like_sf"/>
</dbReference>
<dbReference type="GO" id="GO:0003676">
    <property type="term" value="F:nucleic acid binding"/>
    <property type="evidence" value="ECO:0007669"/>
    <property type="project" value="InterPro"/>
</dbReference>
<dbReference type="SMART" id="SM00479">
    <property type="entry name" value="EXOIII"/>
    <property type="match status" value="1"/>
</dbReference>